<protein>
    <submittedName>
        <fullName evidence="1">Uncharacterized protein</fullName>
    </submittedName>
</protein>
<proteinExistence type="predicted"/>
<name>A0ABQ7B0B6_BRACR</name>
<comment type="caution">
    <text evidence="1">The sequence shown here is derived from an EMBL/GenBank/DDBJ whole genome shotgun (WGS) entry which is preliminary data.</text>
</comment>
<dbReference type="PANTHER" id="PTHR12277">
    <property type="entry name" value="ALPHA/BETA HYDROLASE DOMAIN-CONTAINING PROTEIN"/>
    <property type="match status" value="1"/>
</dbReference>
<reference evidence="1 2" key="1">
    <citation type="journal article" date="2020" name="BMC Genomics">
        <title>Intraspecific diversification of the crop wild relative Brassica cretica Lam. using demographic model selection.</title>
        <authorList>
            <person name="Kioukis A."/>
            <person name="Michalopoulou V.A."/>
            <person name="Briers L."/>
            <person name="Pirintsos S."/>
            <person name="Studholme D.J."/>
            <person name="Pavlidis P."/>
            <person name="Sarris P.F."/>
        </authorList>
    </citation>
    <scope>NUCLEOTIDE SEQUENCE [LARGE SCALE GENOMIC DNA]</scope>
    <source>
        <strain evidence="2">cv. PFS-1207/04</strain>
    </source>
</reference>
<dbReference type="PANTHER" id="PTHR12277:SF148">
    <property type="entry name" value="ALPHA_BETA-HYDROLASES SUPERFAMILY PROTEIN"/>
    <property type="match status" value="1"/>
</dbReference>
<evidence type="ECO:0000313" key="2">
    <source>
        <dbReference type="Proteomes" id="UP000266723"/>
    </source>
</evidence>
<sequence length="103" mass="11763">MVYFSIRYDYSGYGQSTGHASESNTYADIEASYKCLKRKGTADEVVDCSHGRRLWELSKEKYEPLWINGGGQYCDLEHYPAFIRHLKKFVASLANKQAKAGEK</sequence>
<organism evidence="1 2">
    <name type="scientific">Brassica cretica</name>
    <name type="common">Mustard</name>
    <dbReference type="NCBI Taxonomy" id="69181"/>
    <lineage>
        <taxon>Eukaryota</taxon>
        <taxon>Viridiplantae</taxon>
        <taxon>Streptophyta</taxon>
        <taxon>Embryophyta</taxon>
        <taxon>Tracheophyta</taxon>
        <taxon>Spermatophyta</taxon>
        <taxon>Magnoliopsida</taxon>
        <taxon>eudicotyledons</taxon>
        <taxon>Gunneridae</taxon>
        <taxon>Pentapetalae</taxon>
        <taxon>rosids</taxon>
        <taxon>malvids</taxon>
        <taxon>Brassicales</taxon>
        <taxon>Brassicaceae</taxon>
        <taxon>Brassiceae</taxon>
        <taxon>Brassica</taxon>
    </lineage>
</organism>
<gene>
    <name evidence="1" type="ORF">DY000_02063170</name>
</gene>
<accession>A0ABQ7B0B6</accession>
<evidence type="ECO:0000313" key="1">
    <source>
        <dbReference type="EMBL" id="KAF3519771.1"/>
    </source>
</evidence>
<dbReference type="EMBL" id="QGKV02001556">
    <property type="protein sequence ID" value="KAF3519771.1"/>
    <property type="molecule type" value="Genomic_DNA"/>
</dbReference>
<keyword evidence="2" id="KW-1185">Reference proteome</keyword>
<dbReference type="Proteomes" id="UP000266723">
    <property type="component" value="Unassembled WGS sequence"/>
</dbReference>